<dbReference type="Pfam" id="PF02743">
    <property type="entry name" value="dCache_1"/>
    <property type="match status" value="1"/>
</dbReference>
<accession>A0A2G1DJ63</accession>
<feature type="transmembrane region" description="Helical" evidence="9">
    <location>
        <begin position="276"/>
        <end position="298"/>
    </location>
</feature>
<dbReference type="InterPro" id="IPR051310">
    <property type="entry name" value="MCP_chemotaxis"/>
</dbReference>
<evidence type="ECO:0000256" key="2">
    <source>
        <dbReference type="ARBA" id="ARBA00022475"/>
    </source>
</evidence>
<evidence type="ECO:0000256" key="9">
    <source>
        <dbReference type="SAM" id="Phobius"/>
    </source>
</evidence>
<dbReference type="SUPFAM" id="SSF58104">
    <property type="entry name" value="Methyl-accepting chemotaxis protein (MCP) signaling domain"/>
    <property type="match status" value="1"/>
</dbReference>
<keyword evidence="13" id="KW-1185">Reference proteome</keyword>
<name>A0A2G1DJ63_9BACT</name>
<dbReference type="SMART" id="SM00283">
    <property type="entry name" value="MA"/>
    <property type="match status" value="1"/>
</dbReference>
<dbReference type="Gene3D" id="3.30.450.20">
    <property type="entry name" value="PAS domain"/>
    <property type="match status" value="2"/>
</dbReference>
<dbReference type="InterPro" id="IPR033479">
    <property type="entry name" value="dCache_1"/>
</dbReference>
<dbReference type="Proteomes" id="UP000221222">
    <property type="component" value="Unassembled WGS sequence"/>
</dbReference>
<dbReference type="PANTHER" id="PTHR43531">
    <property type="entry name" value="PROTEIN ICFG"/>
    <property type="match status" value="1"/>
</dbReference>
<organism evidence="12 13">
    <name type="scientific">Malaciobacter molluscorum LMG 25693</name>
    <dbReference type="NCBI Taxonomy" id="870501"/>
    <lineage>
        <taxon>Bacteria</taxon>
        <taxon>Pseudomonadati</taxon>
        <taxon>Campylobacterota</taxon>
        <taxon>Epsilonproteobacteria</taxon>
        <taxon>Campylobacterales</taxon>
        <taxon>Arcobacteraceae</taxon>
        <taxon>Malaciobacter</taxon>
    </lineage>
</organism>
<keyword evidence="5 9" id="KW-1133">Transmembrane helix</keyword>
<dbReference type="Pfam" id="PF00015">
    <property type="entry name" value="MCPsignal"/>
    <property type="match status" value="1"/>
</dbReference>
<keyword evidence="8" id="KW-0807">Transducer</keyword>
<dbReference type="Gene3D" id="1.10.287.950">
    <property type="entry name" value="Methyl-accepting chemotaxis protein"/>
    <property type="match status" value="1"/>
</dbReference>
<keyword evidence="2" id="KW-1003">Cell membrane</keyword>
<comment type="similarity">
    <text evidence="7">Belongs to the methyl-accepting chemotaxis (MCP) protein family.</text>
</comment>
<dbReference type="GO" id="GO:0007165">
    <property type="term" value="P:signal transduction"/>
    <property type="evidence" value="ECO:0007669"/>
    <property type="project" value="UniProtKB-KW"/>
</dbReference>
<dbReference type="PRINTS" id="PR00260">
    <property type="entry name" value="CHEMTRNSDUCR"/>
</dbReference>
<feature type="domain" description="Methyl-accepting transducer" evidence="10">
    <location>
        <begin position="459"/>
        <end position="688"/>
    </location>
</feature>
<evidence type="ECO:0000256" key="3">
    <source>
        <dbReference type="ARBA" id="ARBA00022500"/>
    </source>
</evidence>
<dbReference type="KEGG" id="amol:AMOL_0672"/>
<dbReference type="CDD" id="cd12912">
    <property type="entry name" value="PDC2_MCP_like"/>
    <property type="match status" value="1"/>
</dbReference>
<dbReference type="GO" id="GO:0005886">
    <property type="term" value="C:plasma membrane"/>
    <property type="evidence" value="ECO:0007669"/>
    <property type="project" value="UniProtKB-SubCell"/>
</dbReference>
<dbReference type="EMBL" id="NXFY01000005">
    <property type="protein sequence ID" value="PHO18535.1"/>
    <property type="molecule type" value="Genomic_DNA"/>
</dbReference>
<evidence type="ECO:0000313" key="11">
    <source>
        <dbReference type="EMBL" id="AXX91671.1"/>
    </source>
</evidence>
<keyword evidence="3" id="KW-0145">Chemotaxis</keyword>
<dbReference type="SUPFAM" id="SSF103190">
    <property type="entry name" value="Sensory domain-like"/>
    <property type="match status" value="1"/>
</dbReference>
<dbReference type="GO" id="GO:0006935">
    <property type="term" value="P:chemotaxis"/>
    <property type="evidence" value="ECO:0007669"/>
    <property type="project" value="UniProtKB-KW"/>
</dbReference>
<evidence type="ECO:0000256" key="4">
    <source>
        <dbReference type="ARBA" id="ARBA00022692"/>
    </source>
</evidence>
<dbReference type="EMBL" id="CP032098">
    <property type="protein sequence ID" value="AXX91671.1"/>
    <property type="molecule type" value="Genomic_DNA"/>
</dbReference>
<evidence type="ECO:0000259" key="10">
    <source>
        <dbReference type="PROSITE" id="PS50111"/>
    </source>
</evidence>
<comment type="subcellular location">
    <subcellularLocation>
        <location evidence="1">Cell membrane</location>
        <topology evidence="1">Multi-pass membrane protein</topology>
    </subcellularLocation>
</comment>
<dbReference type="RefSeq" id="WP_099341886.1">
    <property type="nucleotide sequence ID" value="NZ_CP032098.1"/>
</dbReference>
<evidence type="ECO:0000313" key="14">
    <source>
        <dbReference type="Proteomes" id="UP000262712"/>
    </source>
</evidence>
<reference evidence="12 13" key="1">
    <citation type="submission" date="2017-09" db="EMBL/GenBank/DDBJ databases">
        <title>Arcobacter canalis sp. nov., a new species isolated from a water canal contaminated with urban sewage.</title>
        <authorList>
            <person name="Perez-Cataluna A."/>
            <person name="Salas-Masso N."/>
            <person name="Figueras M.J."/>
        </authorList>
    </citation>
    <scope>NUCLEOTIDE SEQUENCE [LARGE SCALE GENOMIC DNA]</scope>
    <source>
        <strain evidence="12 13">F98-3</strain>
    </source>
</reference>
<keyword evidence="4 9" id="KW-0812">Transmembrane</keyword>
<dbReference type="CDD" id="cd12913">
    <property type="entry name" value="PDC1_MCP_like"/>
    <property type="match status" value="1"/>
</dbReference>
<dbReference type="GO" id="GO:0004888">
    <property type="term" value="F:transmembrane signaling receptor activity"/>
    <property type="evidence" value="ECO:0007669"/>
    <property type="project" value="InterPro"/>
</dbReference>
<dbReference type="PANTHER" id="PTHR43531:SF11">
    <property type="entry name" value="METHYL-ACCEPTING CHEMOTAXIS PROTEIN 3"/>
    <property type="match status" value="1"/>
</dbReference>
<dbReference type="PROSITE" id="PS50111">
    <property type="entry name" value="CHEMOTAXIS_TRANSDUC_2"/>
    <property type="match status" value="1"/>
</dbReference>
<evidence type="ECO:0000313" key="12">
    <source>
        <dbReference type="EMBL" id="PHO18535.1"/>
    </source>
</evidence>
<proteinExistence type="inferred from homology"/>
<evidence type="ECO:0000256" key="1">
    <source>
        <dbReference type="ARBA" id="ARBA00004651"/>
    </source>
</evidence>
<dbReference type="CDD" id="cd11386">
    <property type="entry name" value="MCP_signal"/>
    <property type="match status" value="1"/>
</dbReference>
<sequence length="705" mass="78479">MGKLGIKTKLLVLIFICVGISFAILGYKNATNSYNSKFTLVKNKESNAAINISEYLDIYFKSKIVIINSIANELTKEDMNIHNKKIFELLDLGNSAGEFGLFFLGFSENGNEIKSGGKVLTLEKDNFDARKRPWFKKAVEKRDLGVTKPYWGKSLNTYVVTLFTPIIKDDKIIAVLGADIPLDLLINKVSNADVIEGGYAYVVDHDGEILIHKNKKLIGKTSKFKNNISKKDKGYIVEKDGDIDQHIFFSKIKTLNWDIVIKVDEHSIFDELDKELISTIILFIILLAIILSILFVFLHRALAPLKTFEEGLESFFMYLKGDKESVEKLNIKTNDEFGKMGKVVDEQMMLVESSLHEERALIENVKKVVQHIKDGDLSYNVSEKCSNKSLNELKDILNDMIGTVRTNVNSDLVEIRKVLEEYSKFDFTNEIKNPTGEIAKKINELCDIITVMLQTNKKNGELLNDNSNTLLENVKKLNRSANDTAVSLEESASALEEVTNTVIANTQDIQTMANYSSELGSAINQGEKLASETVVAMDDINEETKLIVEAITVIDQIAFQTNILSLNAAVEAATAGESGKGFAVVAQEVRNLASRSAEAAKEIKELVEKATSKTQNGKVIADNMIDGYKKLSTNVDKTTTLINSIFTASKEQRTSIEQVNEMITKIDHQTQQNASIATDTQNIAIGTSNIAQEILKSASDKKFNE</sequence>
<evidence type="ECO:0000256" key="7">
    <source>
        <dbReference type="ARBA" id="ARBA00029447"/>
    </source>
</evidence>
<dbReference type="InterPro" id="IPR004090">
    <property type="entry name" value="Chemotax_Me-accpt_rcpt"/>
</dbReference>
<dbReference type="Proteomes" id="UP000262712">
    <property type="component" value="Chromosome"/>
</dbReference>
<protein>
    <submittedName>
        <fullName evidence="11">Cache sensor-containing MCP-domain signal transduction protein</fullName>
    </submittedName>
    <submittedName>
        <fullName evidence="12">Chemotaxis protein</fullName>
    </submittedName>
</protein>
<evidence type="ECO:0000256" key="8">
    <source>
        <dbReference type="PROSITE-ProRule" id="PRU00284"/>
    </source>
</evidence>
<dbReference type="InterPro" id="IPR029151">
    <property type="entry name" value="Sensor-like_sf"/>
</dbReference>
<reference evidence="11 14" key="2">
    <citation type="submission" date="2018-08" db="EMBL/GenBank/DDBJ databases">
        <title>Complete genome of the Arcobacter molluscorum type strain LMG 25693.</title>
        <authorList>
            <person name="Miller W.G."/>
            <person name="Yee E."/>
            <person name="Bono J.L."/>
        </authorList>
    </citation>
    <scope>NUCLEOTIDE SEQUENCE [LARGE SCALE GENOMIC DNA]</scope>
    <source>
        <strain evidence="11 14">CECT 7696</strain>
    </source>
</reference>
<dbReference type="AlphaFoldDB" id="A0A2G1DJ63"/>
<gene>
    <name evidence="11" type="ORF">AMOL_0672</name>
    <name evidence="12" type="ORF">CPU12_04445</name>
</gene>
<evidence type="ECO:0000256" key="6">
    <source>
        <dbReference type="ARBA" id="ARBA00023136"/>
    </source>
</evidence>
<evidence type="ECO:0000256" key="5">
    <source>
        <dbReference type="ARBA" id="ARBA00022989"/>
    </source>
</evidence>
<keyword evidence="6 9" id="KW-0472">Membrane</keyword>
<dbReference type="InterPro" id="IPR004089">
    <property type="entry name" value="MCPsignal_dom"/>
</dbReference>
<evidence type="ECO:0000313" key="13">
    <source>
        <dbReference type="Proteomes" id="UP000221222"/>
    </source>
</evidence>